<feature type="domain" description="EngA-type G" evidence="11">
    <location>
        <begin position="175"/>
        <end position="350"/>
    </location>
</feature>
<name>D5EF72_AMICL</name>
<dbReference type="HOGENOM" id="CLU_016077_6_2_0"/>
<feature type="binding site" evidence="8">
    <location>
        <begin position="228"/>
        <end position="232"/>
    </location>
    <ligand>
        <name>GTP</name>
        <dbReference type="ChEBI" id="CHEBI:37565"/>
        <label>2</label>
    </ligand>
</feature>
<evidence type="ECO:0000256" key="2">
    <source>
        <dbReference type="ARBA" id="ARBA00020953"/>
    </source>
</evidence>
<dbReference type="InterPro" id="IPR016484">
    <property type="entry name" value="GTPase_Der"/>
</dbReference>
<dbReference type="InterPro" id="IPR015946">
    <property type="entry name" value="KH_dom-like_a/b"/>
</dbReference>
<evidence type="ECO:0000256" key="9">
    <source>
        <dbReference type="PROSITE-ProRule" id="PRU01049"/>
    </source>
</evidence>
<dbReference type="InterPro" id="IPR005225">
    <property type="entry name" value="Small_GTP-bd"/>
</dbReference>
<dbReference type="SUPFAM" id="SSF52540">
    <property type="entry name" value="P-loop containing nucleoside triphosphate hydrolases"/>
    <property type="match status" value="2"/>
</dbReference>
<dbReference type="CDD" id="cd01895">
    <property type="entry name" value="EngA2"/>
    <property type="match status" value="1"/>
</dbReference>
<dbReference type="InterPro" id="IPR027417">
    <property type="entry name" value="P-loop_NTPase"/>
</dbReference>
<dbReference type="HAMAP" id="MF_00195">
    <property type="entry name" value="GTPase_Der"/>
    <property type="match status" value="1"/>
</dbReference>
<dbReference type="NCBIfam" id="TIGR03594">
    <property type="entry name" value="GTPase_EngA"/>
    <property type="match status" value="1"/>
</dbReference>
<feature type="binding site" evidence="8">
    <location>
        <begin position="181"/>
        <end position="188"/>
    </location>
    <ligand>
        <name>GTP</name>
        <dbReference type="ChEBI" id="CHEBI:37565"/>
        <label>2</label>
    </ligand>
</feature>
<dbReference type="CDD" id="cd01894">
    <property type="entry name" value="EngA1"/>
    <property type="match status" value="1"/>
</dbReference>
<comment type="similarity">
    <text evidence="1 8 9 10">Belongs to the TRAFAC class TrmE-Era-EngA-EngB-Septin-like GTPase superfamily. EngA (Der) GTPase family.</text>
</comment>
<dbReference type="PANTHER" id="PTHR43834">
    <property type="entry name" value="GTPASE DER"/>
    <property type="match status" value="1"/>
</dbReference>
<dbReference type="Pfam" id="PF01926">
    <property type="entry name" value="MMR_HSR1"/>
    <property type="match status" value="2"/>
</dbReference>
<feature type="binding site" evidence="8">
    <location>
        <begin position="293"/>
        <end position="296"/>
    </location>
    <ligand>
        <name>GTP</name>
        <dbReference type="ChEBI" id="CHEBI:37565"/>
        <label>2</label>
    </ligand>
</feature>
<dbReference type="NCBIfam" id="TIGR00231">
    <property type="entry name" value="small_GTP"/>
    <property type="match status" value="2"/>
</dbReference>
<keyword evidence="6 8" id="KW-0342">GTP-binding</keyword>
<keyword evidence="13" id="KW-1185">Reference proteome</keyword>
<evidence type="ECO:0000256" key="3">
    <source>
        <dbReference type="ARBA" id="ARBA00022517"/>
    </source>
</evidence>
<evidence type="ECO:0000313" key="12">
    <source>
        <dbReference type="EMBL" id="ADE57204.1"/>
    </source>
</evidence>
<dbReference type="RefSeq" id="WP_013048467.1">
    <property type="nucleotide sequence ID" value="NC_014011.1"/>
</dbReference>
<evidence type="ECO:0000256" key="8">
    <source>
        <dbReference type="HAMAP-Rule" id="MF_00195"/>
    </source>
</evidence>
<dbReference type="Gene3D" id="3.40.50.300">
    <property type="entry name" value="P-loop containing nucleotide triphosphate hydrolases"/>
    <property type="match status" value="2"/>
</dbReference>
<feature type="binding site" evidence="8">
    <location>
        <begin position="8"/>
        <end position="15"/>
    </location>
    <ligand>
        <name>GTP</name>
        <dbReference type="ChEBI" id="CHEBI:37565"/>
        <label>1</label>
    </ligand>
</feature>
<dbReference type="FunFam" id="3.40.50.300:FF:000040">
    <property type="entry name" value="GTPase Der"/>
    <property type="match status" value="1"/>
</dbReference>
<evidence type="ECO:0000313" key="13">
    <source>
        <dbReference type="Proteomes" id="UP000002366"/>
    </source>
</evidence>
<reference evidence="12 13" key="1">
    <citation type="journal article" date="2010" name="Stand. Genomic Sci.">
        <title>Complete genome sequence of Aminobacterium colombiense type strain (ALA-1).</title>
        <authorList>
            <person name="Chertkov O."/>
            <person name="Sikorski J."/>
            <person name="Brambilla E."/>
            <person name="Lapidus A."/>
            <person name="Copeland A."/>
            <person name="Glavina Del Rio T."/>
            <person name="Nolan M."/>
            <person name="Lucas S."/>
            <person name="Tice H."/>
            <person name="Cheng J.F."/>
            <person name="Han C."/>
            <person name="Detter J.C."/>
            <person name="Bruce D."/>
            <person name="Tapia R."/>
            <person name="Goodwin L."/>
            <person name="Pitluck S."/>
            <person name="Liolios K."/>
            <person name="Ivanova N."/>
            <person name="Mavromatis K."/>
            <person name="Ovchinnikova G."/>
            <person name="Pati A."/>
            <person name="Chen A."/>
            <person name="Palaniappan K."/>
            <person name="Land M."/>
            <person name="Hauser L."/>
            <person name="Chang Y.J."/>
            <person name="Jeffries C.D."/>
            <person name="Spring S."/>
            <person name="Rohde M."/>
            <person name="Goker M."/>
            <person name="Bristow J."/>
            <person name="Eisen J.A."/>
            <person name="Markowitz V."/>
            <person name="Hugenholtz P."/>
            <person name="Kyrpides N.C."/>
            <person name="Klenk H.P."/>
        </authorList>
    </citation>
    <scope>NUCLEOTIDE SEQUENCE [LARGE SCALE GENOMIC DNA]</scope>
    <source>
        <strain evidence="13">DSM 12261 / ALA-1</strain>
    </source>
</reference>
<comment type="function">
    <text evidence="8 10">GTPase that plays an essential role in the late steps of ribosome biogenesis.</text>
</comment>
<dbReference type="KEGG" id="aco:Amico_1080"/>
<evidence type="ECO:0000256" key="7">
    <source>
        <dbReference type="ARBA" id="ARBA00032345"/>
    </source>
</evidence>
<proteinExistence type="inferred from homology"/>
<keyword evidence="5 8" id="KW-0547">Nucleotide-binding</keyword>
<evidence type="ECO:0000259" key="11">
    <source>
        <dbReference type="PROSITE" id="PS51712"/>
    </source>
</evidence>
<dbReference type="GO" id="GO:0043022">
    <property type="term" value="F:ribosome binding"/>
    <property type="evidence" value="ECO:0007669"/>
    <property type="project" value="TreeGrafter"/>
</dbReference>
<keyword evidence="3 8" id="KW-0690">Ribosome biogenesis</keyword>
<evidence type="ECO:0000256" key="4">
    <source>
        <dbReference type="ARBA" id="ARBA00022737"/>
    </source>
</evidence>
<dbReference type="PIRSF" id="PIRSF006485">
    <property type="entry name" value="GTP-binding_EngA"/>
    <property type="match status" value="1"/>
</dbReference>
<evidence type="ECO:0000256" key="1">
    <source>
        <dbReference type="ARBA" id="ARBA00008279"/>
    </source>
</evidence>
<dbReference type="AlphaFoldDB" id="D5EF72"/>
<dbReference type="InterPro" id="IPR006073">
    <property type="entry name" value="GTP-bd"/>
</dbReference>
<dbReference type="Proteomes" id="UP000002366">
    <property type="component" value="Chromosome"/>
</dbReference>
<dbReference type="eggNOG" id="COG1160">
    <property type="taxonomic scope" value="Bacteria"/>
</dbReference>
<comment type="subunit">
    <text evidence="8">Associates with the 50S ribosomal subunit.</text>
</comment>
<dbReference type="InterPro" id="IPR032859">
    <property type="entry name" value="KH_dom-like"/>
</dbReference>
<protein>
    <recommendedName>
        <fullName evidence="2 8">GTPase Der</fullName>
    </recommendedName>
    <alternativeName>
        <fullName evidence="7 8">GTP-binding protein EngA</fullName>
    </alternativeName>
</protein>
<dbReference type="PANTHER" id="PTHR43834:SF6">
    <property type="entry name" value="GTPASE DER"/>
    <property type="match status" value="1"/>
</dbReference>
<dbReference type="STRING" id="572547.Amico_1080"/>
<evidence type="ECO:0000256" key="10">
    <source>
        <dbReference type="RuleBase" id="RU004481"/>
    </source>
</evidence>
<organism evidence="12 13">
    <name type="scientific">Aminobacterium colombiense (strain DSM 12261 / ALA-1)</name>
    <dbReference type="NCBI Taxonomy" id="572547"/>
    <lineage>
        <taxon>Bacteria</taxon>
        <taxon>Thermotogati</taxon>
        <taxon>Synergistota</taxon>
        <taxon>Synergistia</taxon>
        <taxon>Synergistales</taxon>
        <taxon>Aminobacteriaceae</taxon>
        <taxon>Aminobacterium</taxon>
    </lineage>
</organism>
<sequence>MPIIAIVGRPNVGKSSLFNRILGRREAIVDDMPGVTRDRIYGETEWKGRQFYIVDTGGLLVRDEHPLVEGIRKQATLAIEESHVILFVIDGFNGPNWMDEDVAHILRRSGKPVIVVANKLDDGIHEDRVYDAYSLGFEHVVGISALHKRYIDDLMDMAVSLLPSDEEEERDPEEIRVSIVGRPNVGKSSLVNALAGSDRVLVSDIPGTTRDATDTVIEMKEGKFRFIDTAGLRKKSRIDSDIEYYSFVRTLQAVDRSDVALLVMDASEPTTDQDKKMAAQVIEKGKGLILLINKWDTLEAADKLGDEMRKRVRDEMPFLSHAPLLFVSALTKRGLNKLTQTIKNVQENRSRRIGTTELNRLIRDVLAFQTLPTSRKGRVLKIYYCTQTSIEPPTFVFFVNDPEIVSQSFNKHIENKIREMDTFDGTPLRLYWRVKQ</sequence>
<evidence type="ECO:0000256" key="5">
    <source>
        <dbReference type="ARBA" id="ARBA00022741"/>
    </source>
</evidence>
<dbReference type="FunFam" id="3.40.50.300:FF:000057">
    <property type="entry name" value="GTPase Der"/>
    <property type="match status" value="1"/>
</dbReference>
<dbReference type="OrthoDB" id="9805918at2"/>
<gene>
    <name evidence="8" type="primary">der</name>
    <name evidence="12" type="ordered locus">Amico_1080</name>
</gene>
<dbReference type="Pfam" id="PF14714">
    <property type="entry name" value="KH_dom-like"/>
    <property type="match status" value="1"/>
</dbReference>
<dbReference type="EMBL" id="CP001997">
    <property type="protein sequence ID" value="ADE57204.1"/>
    <property type="molecule type" value="Genomic_DNA"/>
</dbReference>
<dbReference type="PROSITE" id="PS51712">
    <property type="entry name" value="G_ENGA"/>
    <property type="match status" value="2"/>
</dbReference>
<evidence type="ECO:0000256" key="6">
    <source>
        <dbReference type="ARBA" id="ARBA00023134"/>
    </source>
</evidence>
<dbReference type="PRINTS" id="PR00326">
    <property type="entry name" value="GTP1OBG"/>
</dbReference>
<feature type="binding site" evidence="8">
    <location>
        <begin position="118"/>
        <end position="121"/>
    </location>
    <ligand>
        <name>GTP</name>
        <dbReference type="ChEBI" id="CHEBI:37565"/>
        <label>1</label>
    </ligand>
</feature>
<dbReference type="FunFam" id="3.30.300.20:FF:000004">
    <property type="entry name" value="GTPase Der"/>
    <property type="match status" value="1"/>
</dbReference>
<dbReference type="GO" id="GO:0005525">
    <property type="term" value="F:GTP binding"/>
    <property type="evidence" value="ECO:0007669"/>
    <property type="project" value="UniProtKB-UniRule"/>
</dbReference>
<feature type="domain" description="EngA-type G" evidence="11">
    <location>
        <begin position="2"/>
        <end position="166"/>
    </location>
</feature>
<dbReference type="Gene3D" id="3.30.300.20">
    <property type="match status" value="1"/>
</dbReference>
<feature type="binding site" evidence="8">
    <location>
        <begin position="55"/>
        <end position="59"/>
    </location>
    <ligand>
        <name>GTP</name>
        <dbReference type="ChEBI" id="CHEBI:37565"/>
        <label>1</label>
    </ligand>
</feature>
<dbReference type="GO" id="GO:0042254">
    <property type="term" value="P:ribosome biogenesis"/>
    <property type="evidence" value="ECO:0007669"/>
    <property type="project" value="UniProtKB-KW"/>
</dbReference>
<dbReference type="InterPro" id="IPR031166">
    <property type="entry name" value="G_ENGA"/>
</dbReference>
<accession>D5EF72</accession>
<keyword evidence="4 10" id="KW-0677">Repeat</keyword>